<evidence type="ECO:0000313" key="4">
    <source>
        <dbReference type="EMBL" id="HJF46013.1"/>
    </source>
</evidence>
<evidence type="ECO:0000256" key="1">
    <source>
        <dbReference type="ARBA" id="ARBA00023125"/>
    </source>
</evidence>
<dbReference type="EMBL" id="DYWQ01000151">
    <property type="protein sequence ID" value="HJF46013.1"/>
    <property type="molecule type" value="Genomic_DNA"/>
</dbReference>
<dbReference type="SMART" id="SM00530">
    <property type="entry name" value="HTH_XRE"/>
    <property type="match status" value="1"/>
</dbReference>
<feature type="transmembrane region" description="Helical" evidence="2">
    <location>
        <begin position="169"/>
        <end position="191"/>
    </location>
</feature>
<keyword evidence="1" id="KW-0238">DNA-binding</keyword>
<dbReference type="Pfam" id="PF01381">
    <property type="entry name" value="HTH_3"/>
    <property type="match status" value="1"/>
</dbReference>
<accession>A0A921KM58</accession>
<sequence length="201" mass="21577">MEFGSTLAKLREGRGWSQAKLAERAGVSQESVAAWESGREFPAQEQLLALAMALKVKIGRLIEGDEELMVKVIEGTDTYETAVMGVISVVTAACALVLVALSHTDPGGLEIAVRVTEAILVVGLLALVWQRRSPRALRAKAFRDALEAADGSQTAFVLKRKAGRNTGNTIMQFVLGAIIAVTLIVLLGIIVPESRLPWVML</sequence>
<evidence type="ECO:0000256" key="2">
    <source>
        <dbReference type="SAM" id="Phobius"/>
    </source>
</evidence>
<dbReference type="GO" id="GO:0003700">
    <property type="term" value="F:DNA-binding transcription factor activity"/>
    <property type="evidence" value="ECO:0007669"/>
    <property type="project" value="TreeGrafter"/>
</dbReference>
<keyword evidence="2" id="KW-0472">Membrane</keyword>
<reference evidence="4" key="2">
    <citation type="submission" date="2021-09" db="EMBL/GenBank/DDBJ databases">
        <authorList>
            <person name="Gilroy R."/>
        </authorList>
    </citation>
    <scope>NUCLEOTIDE SEQUENCE</scope>
    <source>
        <strain evidence="4">CHK124-7917</strain>
    </source>
</reference>
<feature type="transmembrane region" description="Helical" evidence="2">
    <location>
        <begin position="111"/>
        <end position="129"/>
    </location>
</feature>
<dbReference type="InterPro" id="IPR010982">
    <property type="entry name" value="Lambda_DNA-bd_dom_sf"/>
</dbReference>
<keyword evidence="2" id="KW-0812">Transmembrane</keyword>
<name>A0A921KM58_9ACTN</name>
<feature type="transmembrane region" description="Helical" evidence="2">
    <location>
        <begin position="79"/>
        <end position="99"/>
    </location>
</feature>
<comment type="caution">
    <text evidence="4">The sequence shown here is derived from an EMBL/GenBank/DDBJ whole genome shotgun (WGS) entry which is preliminary data.</text>
</comment>
<dbReference type="CDD" id="cd00093">
    <property type="entry name" value="HTH_XRE"/>
    <property type="match status" value="1"/>
</dbReference>
<keyword evidence="2" id="KW-1133">Transmembrane helix</keyword>
<gene>
    <name evidence="4" type="ORF">K8U72_09565</name>
</gene>
<feature type="domain" description="HTH cro/C1-type" evidence="3">
    <location>
        <begin position="7"/>
        <end position="61"/>
    </location>
</feature>
<dbReference type="GO" id="GO:0003677">
    <property type="term" value="F:DNA binding"/>
    <property type="evidence" value="ECO:0007669"/>
    <property type="project" value="UniProtKB-KW"/>
</dbReference>
<reference evidence="4" key="1">
    <citation type="journal article" date="2021" name="PeerJ">
        <title>Extensive microbial diversity within the chicken gut microbiome revealed by metagenomics and culture.</title>
        <authorList>
            <person name="Gilroy R."/>
            <person name="Ravi A."/>
            <person name="Getino M."/>
            <person name="Pursley I."/>
            <person name="Horton D.L."/>
            <person name="Alikhan N.F."/>
            <person name="Baker D."/>
            <person name="Gharbi K."/>
            <person name="Hall N."/>
            <person name="Watson M."/>
            <person name="Adriaenssens E.M."/>
            <person name="Foster-Nyarko E."/>
            <person name="Jarju S."/>
            <person name="Secka A."/>
            <person name="Antonio M."/>
            <person name="Oren A."/>
            <person name="Chaudhuri R.R."/>
            <person name="La Ragione R."/>
            <person name="Hildebrand F."/>
            <person name="Pallen M.J."/>
        </authorList>
    </citation>
    <scope>NUCLEOTIDE SEQUENCE</scope>
    <source>
        <strain evidence="4">CHK124-7917</strain>
    </source>
</reference>
<evidence type="ECO:0000313" key="5">
    <source>
        <dbReference type="Proteomes" id="UP000697330"/>
    </source>
</evidence>
<dbReference type="PANTHER" id="PTHR46797">
    <property type="entry name" value="HTH-TYPE TRANSCRIPTIONAL REGULATOR"/>
    <property type="match status" value="1"/>
</dbReference>
<dbReference type="PANTHER" id="PTHR46797:SF1">
    <property type="entry name" value="METHYLPHOSPHONATE SYNTHASE"/>
    <property type="match status" value="1"/>
</dbReference>
<dbReference type="OrthoDB" id="9805856at2"/>
<dbReference type="GO" id="GO:0005829">
    <property type="term" value="C:cytosol"/>
    <property type="evidence" value="ECO:0007669"/>
    <property type="project" value="TreeGrafter"/>
</dbReference>
<protein>
    <submittedName>
        <fullName evidence="4">Helix-turn-helix domain-containing protein</fullName>
    </submittedName>
</protein>
<proteinExistence type="predicted"/>
<dbReference type="Gene3D" id="1.10.260.40">
    <property type="entry name" value="lambda repressor-like DNA-binding domains"/>
    <property type="match status" value="1"/>
</dbReference>
<dbReference type="InterPro" id="IPR050807">
    <property type="entry name" value="TransReg_Diox_bact_type"/>
</dbReference>
<dbReference type="AlphaFoldDB" id="A0A921KM58"/>
<dbReference type="InterPro" id="IPR001387">
    <property type="entry name" value="Cro/C1-type_HTH"/>
</dbReference>
<dbReference type="SUPFAM" id="SSF47413">
    <property type="entry name" value="lambda repressor-like DNA-binding domains"/>
    <property type="match status" value="1"/>
</dbReference>
<evidence type="ECO:0000259" key="3">
    <source>
        <dbReference type="PROSITE" id="PS50943"/>
    </source>
</evidence>
<dbReference type="Proteomes" id="UP000697330">
    <property type="component" value="Unassembled WGS sequence"/>
</dbReference>
<organism evidence="4 5">
    <name type="scientific">Thermophilibacter provencensis</name>
    <dbReference type="NCBI Taxonomy" id="1852386"/>
    <lineage>
        <taxon>Bacteria</taxon>
        <taxon>Bacillati</taxon>
        <taxon>Actinomycetota</taxon>
        <taxon>Coriobacteriia</taxon>
        <taxon>Coriobacteriales</taxon>
        <taxon>Atopobiaceae</taxon>
        <taxon>Thermophilibacter</taxon>
    </lineage>
</organism>
<dbReference type="RefSeq" id="WP_072374514.1">
    <property type="nucleotide sequence ID" value="NZ_CALUGK010000001.1"/>
</dbReference>
<dbReference type="PROSITE" id="PS50943">
    <property type="entry name" value="HTH_CROC1"/>
    <property type="match status" value="1"/>
</dbReference>